<dbReference type="CDD" id="cd00130">
    <property type="entry name" value="PAS"/>
    <property type="match status" value="1"/>
</dbReference>
<organism evidence="4 5">
    <name type="scientific">Comamonas kerstersii</name>
    <dbReference type="NCBI Taxonomy" id="225992"/>
    <lineage>
        <taxon>Bacteria</taxon>
        <taxon>Pseudomonadati</taxon>
        <taxon>Pseudomonadota</taxon>
        <taxon>Betaproteobacteria</taxon>
        <taxon>Burkholderiales</taxon>
        <taxon>Comamonadaceae</taxon>
        <taxon>Comamonas</taxon>
    </lineage>
</organism>
<dbReference type="InterPro" id="IPR035965">
    <property type="entry name" value="PAS-like_dom_sf"/>
</dbReference>
<dbReference type="InterPro" id="IPR029787">
    <property type="entry name" value="Nucleotide_cyclase"/>
</dbReference>
<keyword evidence="1" id="KW-0472">Membrane</keyword>
<dbReference type="RefSeq" id="WP_080025213.1">
    <property type="nucleotide sequence ID" value="NZ_CP020121.1"/>
</dbReference>
<dbReference type="PROSITE" id="PS50887">
    <property type="entry name" value="GGDEF"/>
    <property type="match status" value="1"/>
</dbReference>
<keyword evidence="1" id="KW-0812">Transmembrane</keyword>
<protein>
    <recommendedName>
        <fullName evidence="6">GGDEF domain-containing protein</fullName>
    </recommendedName>
</protein>
<dbReference type="Gene3D" id="3.30.70.270">
    <property type="match status" value="1"/>
</dbReference>
<evidence type="ECO:0000259" key="2">
    <source>
        <dbReference type="PROSITE" id="PS50112"/>
    </source>
</evidence>
<dbReference type="PANTHER" id="PTHR44757:SF2">
    <property type="entry name" value="BIOFILM ARCHITECTURE MAINTENANCE PROTEIN MBAA"/>
    <property type="match status" value="1"/>
</dbReference>
<evidence type="ECO:0000313" key="5">
    <source>
        <dbReference type="Proteomes" id="UP000242792"/>
    </source>
</evidence>
<dbReference type="Pfam" id="PF00990">
    <property type="entry name" value="GGDEF"/>
    <property type="match status" value="1"/>
</dbReference>
<evidence type="ECO:0000256" key="1">
    <source>
        <dbReference type="SAM" id="Phobius"/>
    </source>
</evidence>
<dbReference type="NCBIfam" id="TIGR00254">
    <property type="entry name" value="GGDEF"/>
    <property type="match status" value="1"/>
</dbReference>
<dbReference type="InterPro" id="IPR000014">
    <property type="entry name" value="PAS"/>
</dbReference>
<evidence type="ECO:0000259" key="3">
    <source>
        <dbReference type="PROSITE" id="PS50887"/>
    </source>
</evidence>
<evidence type="ECO:0008006" key="6">
    <source>
        <dbReference type="Google" id="ProtNLM"/>
    </source>
</evidence>
<dbReference type="Proteomes" id="UP000242792">
    <property type="component" value="Chromosome"/>
</dbReference>
<dbReference type="InterPro" id="IPR052155">
    <property type="entry name" value="Biofilm_reg_signaling"/>
</dbReference>
<dbReference type="SMART" id="SM00267">
    <property type="entry name" value="GGDEF"/>
    <property type="match status" value="1"/>
</dbReference>
<dbReference type="EMBL" id="CP020121">
    <property type="protein sequence ID" value="AQZ98485.1"/>
    <property type="molecule type" value="Genomic_DNA"/>
</dbReference>
<evidence type="ECO:0000313" key="4">
    <source>
        <dbReference type="EMBL" id="AQZ98485.1"/>
    </source>
</evidence>
<proteinExistence type="predicted"/>
<gene>
    <name evidence="4" type="ORF">B5M06_09730</name>
</gene>
<dbReference type="CDD" id="cd01949">
    <property type="entry name" value="GGDEF"/>
    <property type="match status" value="1"/>
</dbReference>
<name>A0A1V0BEW9_9BURK</name>
<dbReference type="SUPFAM" id="SSF55073">
    <property type="entry name" value="Nucleotide cyclase"/>
    <property type="match status" value="1"/>
</dbReference>
<sequence>MTAPAPPSPAVQLALSVRQGQRRVLCVLVALALAVMLWSVYWLSRTFEARAQEQLQTQQALEADLWARMLSARLEASQRLLSAIAQGMHTSLLDKPEILDALMRQEGSVLSLFESLHVALPSGVVSQHSLAAQSAALGPDGLSALRRTMAEGKPTVSAMPYQQEEPQYLYVLLTVPIRQVDGQVSAALAAMVKYPVALLLPDVLTQPEASQYYLLDRTGVVLAHADSTQRGSSIQQAWPDRQLVQRLLEQPASHHAENLQTATQLLTRVGLPLPQWQVVLLSDAAPTMSAWRPGLPWQSWLWLLGGTLGLAGLSSWWWRRQCAGCSHTQQMLAGSVQSAAVEHVPEAALVQPPRKSALDQARAALGAMPCALLLHMQGKVLLMTSQASVLLGYCKPEAESMTLQQLVVHPSSCTQVQRALQEMTRFEGVVAMRKKDGDVLQVLLSAWTADEDARACVWQLQLPWRHRLAVVMPDAAHAARDSLTGLSGREAFLWNMQSWVVASMPVHAGNGQAQEQMPAQGCVLFADLDHLGMLNESTSRDMGNQVLAHVARLLSSYLQPLGDVARLGGDEFVVLLPGVSLAHAQCIGQALCDAVWQWQPSWHGERYWISISVGVVAVDAQRHAPEEALRAADMACYEAKRRGRCQVAVGQISAQYHSTAADD</sequence>
<dbReference type="AlphaFoldDB" id="A0A1V0BEW9"/>
<dbReference type="GeneID" id="83039601"/>
<keyword evidence="1" id="KW-1133">Transmembrane helix</keyword>
<feature type="domain" description="PAS" evidence="2">
    <location>
        <begin position="372"/>
        <end position="427"/>
    </location>
</feature>
<accession>A0A1V0BEW9</accession>
<reference evidence="4 5" key="1">
    <citation type="submission" date="2017-03" db="EMBL/GenBank/DDBJ databases">
        <title>Rapid Whole Genome Sequencing of Comamonas kerstersii Causing Continuous ambulatory Peritoneal Dialysis-Associated Peritonitis.</title>
        <authorList>
            <person name="Zheng B."/>
        </authorList>
    </citation>
    <scope>NUCLEOTIDE SEQUENCE [LARGE SCALE GENOMIC DNA]</scope>
    <source>
        <strain evidence="4 5">8943</strain>
    </source>
</reference>
<feature type="domain" description="GGDEF" evidence="3">
    <location>
        <begin position="519"/>
        <end position="652"/>
    </location>
</feature>
<dbReference type="SUPFAM" id="SSF55785">
    <property type="entry name" value="PYP-like sensor domain (PAS domain)"/>
    <property type="match status" value="1"/>
</dbReference>
<dbReference type="KEGG" id="cke:B5M06_09730"/>
<dbReference type="PROSITE" id="PS50112">
    <property type="entry name" value="PAS"/>
    <property type="match status" value="1"/>
</dbReference>
<dbReference type="CDD" id="cd18773">
    <property type="entry name" value="PDC1_HK_sensor"/>
    <property type="match status" value="1"/>
</dbReference>
<dbReference type="InterPro" id="IPR043128">
    <property type="entry name" value="Rev_trsase/Diguanyl_cyclase"/>
</dbReference>
<dbReference type="InterPro" id="IPR000160">
    <property type="entry name" value="GGDEF_dom"/>
</dbReference>
<dbReference type="PANTHER" id="PTHR44757">
    <property type="entry name" value="DIGUANYLATE CYCLASE DGCP"/>
    <property type="match status" value="1"/>
</dbReference>
<feature type="transmembrane region" description="Helical" evidence="1">
    <location>
        <begin position="20"/>
        <end position="43"/>
    </location>
</feature>